<comment type="caution">
    <text evidence="1">The sequence shown here is derived from an EMBL/GenBank/DDBJ whole genome shotgun (WGS) entry which is preliminary data.</text>
</comment>
<dbReference type="Proteomes" id="UP000801492">
    <property type="component" value="Unassembled WGS sequence"/>
</dbReference>
<dbReference type="AlphaFoldDB" id="A0A8K0CNI2"/>
<sequence length="80" mass="9766">MTLKVRTFLSKQRMIRFRERYEARFERPGRHGYQRNKSERTNIGIEEDYPKEVIEDRKAMIPQLKRPDKEDVRPTLNTTN</sequence>
<evidence type="ECO:0000313" key="1">
    <source>
        <dbReference type="EMBL" id="KAF2888452.1"/>
    </source>
</evidence>
<name>A0A8K0CNI2_IGNLU</name>
<organism evidence="1 2">
    <name type="scientific">Ignelater luminosus</name>
    <name type="common">Cucubano</name>
    <name type="synonym">Pyrophorus luminosus</name>
    <dbReference type="NCBI Taxonomy" id="2038154"/>
    <lineage>
        <taxon>Eukaryota</taxon>
        <taxon>Metazoa</taxon>
        <taxon>Ecdysozoa</taxon>
        <taxon>Arthropoda</taxon>
        <taxon>Hexapoda</taxon>
        <taxon>Insecta</taxon>
        <taxon>Pterygota</taxon>
        <taxon>Neoptera</taxon>
        <taxon>Endopterygota</taxon>
        <taxon>Coleoptera</taxon>
        <taxon>Polyphaga</taxon>
        <taxon>Elateriformia</taxon>
        <taxon>Elateroidea</taxon>
        <taxon>Elateridae</taxon>
        <taxon>Agrypninae</taxon>
        <taxon>Pyrophorini</taxon>
        <taxon>Ignelater</taxon>
    </lineage>
</organism>
<accession>A0A8K0CNI2</accession>
<protein>
    <submittedName>
        <fullName evidence="1">Uncharacterized protein</fullName>
    </submittedName>
</protein>
<dbReference type="OrthoDB" id="6775061at2759"/>
<proteinExistence type="predicted"/>
<reference evidence="1" key="1">
    <citation type="submission" date="2019-08" db="EMBL/GenBank/DDBJ databases">
        <title>The genome of the North American firefly Photinus pyralis.</title>
        <authorList>
            <consortium name="Photinus pyralis genome working group"/>
            <person name="Fallon T.R."/>
            <person name="Sander Lower S.E."/>
            <person name="Weng J.-K."/>
        </authorList>
    </citation>
    <scope>NUCLEOTIDE SEQUENCE</scope>
    <source>
        <strain evidence="1">TRF0915ILg1</strain>
        <tissue evidence="1">Whole body</tissue>
    </source>
</reference>
<dbReference type="EMBL" id="VTPC01077140">
    <property type="protein sequence ID" value="KAF2888452.1"/>
    <property type="molecule type" value="Genomic_DNA"/>
</dbReference>
<gene>
    <name evidence="1" type="ORF">ILUMI_17721</name>
</gene>
<evidence type="ECO:0000313" key="2">
    <source>
        <dbReference type="Proteomes" id="UP000801492"/>
    </source>
</evidence>
<keyword evidence="2" id="KW-1185">Reference proteome</keyword>